<reference evidence="1 2" key="1">
    <citation type="journal article" date="2018" name="Biotechnol. Adv.">
        <title>Improved genomic resources and new bioinformatic workflow for the carcinogenic parasite Clonorchis sinensis: Biotechnological implications.</title>
        <authorList>
            <person name="Wang D."/>
            <person name="Korhonen P.K."/>
            <person name="Gasser R.B."/>
            <person name="Young N.D."/>
        </authorList>
    </citation>
    <scope>NUCLEOTIDE SEQUENCE [LARGE SCALE GENOMIC DNA]</scope>
    <source>
        <strain evidence="1">Cs-k2</strain>
    </source>
</reference>
<evidence type="ECO:0000313" key="1">
    <source>
        <dbReference type="EMBL" id="KAG5454868.1"/>
    </source>
</evidence>
<proteinExistence type="predicted"/>
<dbReference type="Proteomes" id="UP000286415">
    <property type="component" value="Unassembled WGS sequence"/>
</dbReference>
<keyword evidence="2" id="KW-1185">Reference proteome</keyword>
<reference evidence="1 2" key="2">
    <citation type="journal article" date="2021" name="Genomics">
        <title>High-quality reference genome for Clonorchis sinensis.</title>
        <authorList>
            <person name="Young N.D."/>
            <person name="Stroehlein A.J."/>
            <person name="Kinkar L."/>
            <person name="Wang T."/>
            <person name="Sohn W.M."/>
            <person name="Chang B.C.H."/>
            <person name="Kaur P."/>
            <person name="Weisz D."/>
            <person name="Dudchenko O."/>
            <person name="Aiden E.L."/>
            <person name="Korhonen P.K."/>
            <person name="Gasser R.B."/>
        </authorList>
    </citation>
    <scope>NUCLEOTIDE SEQUENCE [LARGE SCALE GENOMIC DNA]</scope>
    <source>
        <strain evidence="1">Cs-k2</strain>
    </source>
</reference>
<dbReference type="InParanoid" id="A0A419Q935"/>
<accession>A0A419Q935</accession>
<evidence type="ECO:0000313" key="2">
    <source>
        <dbReference type="Proteomes" id="UP000286415"/>
    </source>
</evidence>
<name>A0A419Q935_CLOSI</name>
<gene>
    <name evidence="1" type="ORF">CSKR_100397</name>
</gene>
<dbReference type="EMBL" id="NIRI02000005">
    <property type="protein sequence ID" value="KAG5454868.1"/>
    <property type="molecule type" value="Genomic_DNA"/>
</dbReference>
<dbReference type="AlphaFoldDB" id="A0A419Q935"/>
<sequence>MAFAERSRKFAVTSAKVLPKPYLFPVSDPRWDLQYLTEDVHGMPPGVSFLESRIPLAEASGEETSCQVPKTCVRKYRIKSAKKRHLGASMWMKSWGASKHEKETAQLCSILSTLVATTLVVSQPHVSHKLKSHEASHVVAPNDFTASKWHRRSKQTFRAAIAGHLDCPVILMRVDSTTTLICKPTGFSRERLNRISRLWYSSTECTAHRPPHISDGTIFEISQYIFTEETTRKEGKEF</sequence>
<organism evidence="1 2">
    <name type="scientific">Clonorchis sinensis</name>
    <name type="common">Chinese liver fluke</name>
    <dbReference type="NCBI Taxonomy" id="79923"/>
    <lineage>
        <taxon>Eukaryota</taxon>
        <taxon>Metazoa</taxon>
        <taxon>Spiralia</taxon>
        <taxon>Lophotrochozoa</taxon>
        <taxon>Platyhelminthes</taxon>
        <taxon>Trematoda</taxon>
        <taxon>Digenea</taxon>
        <taxon>Opisthorchiida</taxon>
        <taxon>Opisthorchiata</taxon>
        <taxon>Opisthorchiidae</taxon>
        <taxon>Clonorchis</taxon>
    </lineage>
</organism>
<protein>
    <submittedName>
        <fullName evidence="1">Uncharacterized protein</fullName>
    </submittedName>
</protein>
<comment type="caution">
    <text evidence="1">The sequence shown here is derived from an EMBL/GenBank/DDBJ whole genome shotgun (WGS) entry which is preliminary data.</text>
</comment>